<name>A0AAV8W3B0_9CUCU</name>
<dbReference type="Proteomes" id="UP001159042">
    <property type="component" value="Unassembled WGS sequence"/>
</dbReference>
<evidence type="ECO:0000313" key="2">
    <source>
        <dbReference type="EMBL" id="KAJ8920601.1"/>
    </source>
</evidence>
<dbReference type="PANTHER" id="PTHR31649:SF10">
    <property type="entry name" value="IP19903P-RELATED"/>
    <property type="match status" value="1"/>
</dbReference>
<keyword evidence="3" id="KW-1185">Reference proteome</keyword>
<comment type="caution">
    <text evidence="2">The sequence shown here is derived from an EMBL/GenBank/DDBJ whole genome shotgun (WGS) entry which is preliminary data.</text>
</comment>
<dbReference type="AlphaFoldDB" id="A0AAV8W3B0"/>
<gene>
    <name evidence="2" type="ORF">NQ315_004740</name>
</gene>
<dbReference type="PANTHER" id="PTHR31649">
    <property type="entry name" value="AGAP009604-PA"/>
    <property type="match status" value="1"/>
</dbReference>
<feature type="signal peptide" evidence="1">
    <location>
        <begin position="1"/>
        <end position="29"/>
    </location>
</feature>
<dbReference type="Pfam" id="PF11901">
    <property type="entry name" value="DM9"/>
    <property type="match status" value="1"/>
</dbReference>
<organism evidence="2 3">
    <name type="scientific">Exocentrus adspersus</name>
    <dbReference type="NCBI Taxonomy" id="1586481"/>
    <lineage>
        <taxon>Eukaryota</taxon>
        <taxon>Metazoa</taxon>
        <taxon>Ecdysozoa</taxon>
        <taxon>Arthropoda</taxon>
        <taxon>Hexapoda</taxon>
        <taxon>Insecta</taxon>
        <taxon>Pterygota</taxon>
        <taxon>Neoptera</taxon>
        <taxon>Endopterygota</taxon>
        <taxon>Coleoptera</taxon>
        <taxon>Polyphaga</taxon>
        <taxon>Cucujiformia</taxon>
        <taxon>Chrysomeloidea</taxon>
        <taxon>Cerambycidae</taxon>
        <taxon>Lamiinae</taxon>
        <taxon>Acanthocinini</taxon>
        <taxon>Exocentrus</taxon>
    </lineage>
</organism>
<keyword evidence="1" id="KW-0732">Signal</keyword>
<dbReference type="InterPro" id="IPR006616">
    <property type="entry name" value="DM9_repeat"/>
</dbReference>
<feature type="chain" id="PRO_5043462772" evidence="1">
    <location>
        <begin position="30"/>
        <end position="380"/>
    </location>
</feature>
<evidence type="ECO:0000256" key="1">
    <source>
        <dbReference type="SAM" id="SignalP"/>
    </source>
</evidence>
<proteinExistence type="predicted"/>
<reference evidence="2 3" key="1">
    <citation type="journal article" date="2023" name="Insect Mol. Biol.">
        <title>Genome sequencing provides insights into the evolution of gene families encoding plant cell wall-degrading enzymes in longhorned beetles.</title>
        <authorList>
            <person name="Shin N.R."/>
            <person name="Okamura Y."/>
            <person name="Kirsch R."/>
            <person name="Pauchet Y."/>
        </authorList>
    </citation>
    <scope>NUCLEOTIDE SEQUENCE [LARGE SCALE GENOMIC DNA]</scope>
    <source>
        <strain evidence="2">EAD_L_NR</strain>
    </source>
</reference>
<protein>
    <submittedName>
        <fullName evidence="2">Uncharacterized protein</fullName>
    </submittedName>
</protein>
<dbReference type="EMBL" id="JANEYG010000013">
    <property type="protein sequence ID" value="KAJ8920601.1"/>
    <property type="molecule type" value="Genomic_DNA"/>
</dbReference>
<evidence type="ECO:0000313" key="3">
    <source>
        <dbReference type="Proteomes" id="UP001159042"/>
    </source>
</evidence>
<accession>A0AAV8W3B0</accession>
<sequence>MKHDQMFRSYEYLSTLLLLLFVWPSGVVSKFSYDYYWRDYTGNIPYDAVDGGWDVNNETTYIGQVFVKDHGIIPVTIYPGVTEVTANIKGLHTLHSYIKILCSSSKQNFEWYSATAKDLHLQMINKHLVQGGVDNDLITNIGRILYQGEVKVAKVCGFDVGNAKLYFPAETEEKDADSYEVLVYNTNNPPITVRMNVDGVVSKFSYDYYWRDYTGNIPYDAVDGGWDVNNETTYIGQVFVKDHGIIPVTIYPGITEVTANIKGLHTLHSYIKILCSSSKQNFEWYSATSKDLHLQMINKHLVRGGVEYDLITNIGRILYQGEVKVAKVCGFAVGNAKLYFPAETEEKGADSYEVLVYNANNPPNTNNTNTTNMNMIPIYQ</sequence>